<dbReference type="EMBL" id="CP003350">
    <property type="protein sequence ID" value="AFC86065.1"/>
    <property type="molecule type" value="Genomic_DNA"/>
</dbReference>
<dbReference type="PANTHER" id="PTHR30619:SF1">
    <property type="entry name" value="RECOMBINATION PROTEIN 2"/>
    <property type="match status" value="1"/>
</dbReference>
<dbReference type="NCBIfam" id="TIGR00361">
    <property type="entry name" value="ComEC_Rec2"/>
    <property type="match status" value="1"/>
</dbReference>
<proteinExistence type="predicted"/>
<evidence type="ECO:0000313" key="8">
    <source>
        <dbReference type="EMBL" id="AFC86065.1"/>
    </source>
</evidence>
<evidence type="ECO:0000256" key="5">
    <source>
        <dbReference type="ARBA" id="ARBA00023136"/>
    </source>
</evidence>
<dbReference type="eggNOG" id="COG2333">
    <property type="taxonomic scope" value="Bacteria"/>
</dbReference>
<feature type="transmembrane region" description="Helical" evidence="6">
    <location>
        <begin position="242"/>
        <end position="265"/>
    </location>
</feature>
<dbReference type="InterPro" id="IPR036866">
    <property type="entry name" value="RibonucZ/Hydroxyglut_hydro"/>
</dbReference>
<dbReference type="Pfam" id="PF13567">
    <property type="entry name" value="DUF4131"/>
    <property type="match status" value="1"/>
</dbReference>
<feature type="domain" description="Metallo-beta-lactamase" evidence="7">
    <location>
        <begin position="525"/>
        <end position="715"/>
    </location>
</feature>
<feature type="transmembrane region" description="Helical" evidence="6">
    <location>
        <begin position="285"/>
        <end position="309"/>
    </location>
</feature>
<keyword evidence="5 6" id="KW-0472">Membrane</keyword>
<reference evidence="8" key="1">
    <citation type="submission" date="2012-02" db="EMBL/GenBank/DDBJ databases">
        <title>The complete genome of Frateuria aurantia DSM 6220.</title>
        <authorList>
            <consortium name="US DOE Joint Genome Institute (JGI-PGF)"/>
            <person name="Lucas S."/>
            <person name="Copeland A."/>
            <person name="Lapidus A."/>
            <person name="Glavina del Rio T."/>
            <person name="Dalin E."/>
            <person name="Tice H."/>
            <person name="Bruce D."/>
            <person name="Goodwin L."/>
            <person name="Pitluck S."/>
            <person name="Peters L."/>
            <person name="Ovchinnikova G."/>
            <person name="Teshima H."/>
            <person name="Kyrpides N."/>
            <person name="Mavromatis K."/>
            <person name="Ivanova N."/>
            <person name="Brettin T."/>
            <person name="Detter J.C."/>
            <person name="Han C."/>
            <person name="Larimer F."/>
            <person name="Land M."/>
            <person name="Hauser L."/>
            <person name="Markowitz V."/>
            <person name="Cheng J.-F."/>
            <person name="Hugenholtz P."/>
            <person name="Woyke T."/>
            <person name="Wu D."/>
            <person name="Brambilla E."/>
            <person name="Klenk H.-P."/>
            <person name="Eisen J.A."/>
        </authorList>
    </citation>
    <scope>NUCLEOTIDE SEQUENCE</scope>
    <source>
        <strain evidence="8">DSM 6220</strain>
    </source>
</reference>
<dbReference type="InterPro" id="IPR004797">
    <property type="entry name" value="Competence_ComEC/Rec2"/>
</dbReference>
<protein>
    <submittedName>
        <fullName evidence="8">DNA internalization-related competence protein ComEC/Rec2</fullName>
    </submittedName>
</protein>
<evidence type="ECO:0000256" key="3">
    <source>
        <dbReference type="ARBA" id="ARBA00022692"/>
    </source>
</evidence>
<keyword evidence="4 6" id="KW-1133">Transmembrane helix</keyword>
<keyword evidence="2" id="KW-1003">Cell membrane</keyword>
<gene>
    <name evidence="8" type="ordered locus">Fraau_1651</name>
</gene>
<dbReference type="SUPFAM" id="SSF56281">
    <property type="entry name" value="Metallo-hydrolase/oxidoreductase"/>
    <property type="match status" value="1"/>
</dbReference>
<dbReference type="GO" id="GO:0005886">
    <property type="term" value="C:plasma membrane"/>
    <property type="evidence" value="ECO:0007669"/>
    <property type="project" value="UniProtKB-SubCell"/>
</dbReference>
<dbReference type="Proteomes" id="UP000005234">
    <property type="component" value="Chromosome"/>
</dbReference>
<keyword evidence="9" id="KW-1185">Reference proteome</keyword>
<feature type="transmembrane region" description="Helical" evidence="6">
    <location>
        <begin position="408"/>
        <end position="430"/>
    </location>
</feature>
<dbReference type="InterPro" id="IPR052159">
    <property type="entry name" value="Competence_DNA_uptake"/>
</dbReference>
<evidence type="ECO:0000256" key="4">
    <source>
        <dbReference type="ARBA" id="ARBA00022989"/>
    </source>
</evidence>
<dbReference type="Pfam" id="PF03772">
    <property type="entry name" value="Competence"/>
    <property type="match status" value="1"/>
</dbReference>
<dbReference type="Gene3D" id="3.60.15.10">
    <property type="entry name" value="Ribonuclease Z/Hydroxyacylglutathione hydrolase-like"/>
    <property type="match status" value="1"/>
</dbReference>
<evidence type="ECO:0000259" key="7">
    <source>
        <dbReference type="SMART" id="SM00849"/>
    </source>
</evidence>
<dbReference type="HOGENOM" id="CLU_010363_3_0_6"/>
<dbReference type="RefSeq" id="WP_014403070.1">
    <property type="nucleotide sequence ID" value="NC_017033.1"/>
</dbReference>
<dbReference type="Pfam" id="PF00753">
    <property type="entry name" value="Lactamase_B"/>
    <property type="match status" value="1"/>
</dbReference>
<feature type="transmembrane region" description="Helical" evidence="6">
    <location>
        <begin position="34"/>
        <end position="52"/>
    </location>
</feature>
<dbReference type="NCBIfam" id="TIGR00360">
    <property type="entry name" value="ComEC_N-term"/>
    <property type="match status" value="1"/>
</dbReference>
<dbReference type="InterPro" id="IPR004477">
    <property type="entry name" value="ComEC_N"/>
</dbReference>
<evidence type="ECO:0000313" key="9">
    <source>
        <dbReference type="Proteomes" id="UP000005234"/>
    </source>
</evidence>
<organism evidence="8 9">
    <name type="scientific">Frateuria aurantia (strain ATCC 33424 / DSM 6220 / KCTC 2777 / LMG 1558 / NBRC 3245 / NCIMB 13370)</name>
    <name type="common">Acetobacter aurantius</name>
    <dbReference type="NCBI Taxonomy" id="767434"/>
    <lineage>
        <taxon>Bacteria</taxon>
        <taxon>Pseudomonadati</taxon>
        <taxon>Pseudomonadota</taxon>
        <taxon>Gammaproteobacteria</taxon>
        <taxon>Lysobacterales</taxon>
        <taxon>Rhodanobacteraceae</taxon>
        <taxon>Frateuria</taxon>
    </lineage>
</organism>
<name>H8KY71_FRAAD</name>
<keyword evidence="3 6" id="KW-0812">Transmembrane</keyword>
<dbReference type="STRING" id="767434.Fraau_1651"/>
<evidence type="ECO:0000256" key="1">
    <source>
        <dbReference type="ARBA" id="ARBA00004651"/>
    </source>
</evidence>
<evidence type="ECO:0000256" key="2">
    <source>
        <dbReference type="ARBA" id="ARBA00022475"/>
    </source>
</evidence>
<dbReference type="KEGG" id="fau:Fraau_1651"/>
<accession>H8KY71</accession>
<dbReference type="PANTHER" id="PTHR30619">
    <property type="entry name" value="DNA INTERNALIZATION/COMPETENCE PROTEIN COMEC/REC2"/>
    <property type="match status" value="1"/>
</dbReference>
<dbReference type="InterPro" id="IPR001279">
    <property type="entry name" value="Metallo-B-lactamas"/>
</dbReference>
<sequence length="772" mass="83558">MMVGRGSGLTPPRATLTLLAGVLAVQWLPRLWPVWLSLGLMLLAGLLALLAGPRSWWPACAVASICWAACWGQAGMDARWPRAWEGRDVWMRGQIIDLPQVQPGATRFLMDVHSLRGQPPWHGRVRVSWYRAPPLQPCQHWRLQLRLRRPRGLINPGTADSERSALEHGLHAVGYVRDPGMARRQGRSVCIDGLRARLAEGIAGQLPGRHAAALLRAFAVGDIRGLSEADWSVARANGIPHLIAISGFHVGMAGWLGAMLLQGLYRCFPGWGLRWPRPLATQTAMLVFAAAYCALAGFGIPCVRTLLMMAAAMLFRSLRRATRPATGLLLALAAVLLVDPPASLGAGFWLSFVGVGLLMYGLQENGHGLMAQVKEMTRGQWLMTASMLPLTLWFFGEASWVGAVSNLLAVPLISFVVVPLVLLSLPLLWLGTSAALILLWPAALVTDGLWWLLQWLGRWPGAHWHPPVPDLAALGLGTLGVVWLWLPRGLPLRWAGMLLLAPLLWPPVGRPAPGGFRIWALDVGQGLAVLVETRHHLMAYDAGARYPSGYDLGAAVVVPAIHASGAAPLDLLIISHGDNDHAGGAVAVAQAFPAARRLSGEPARMRYASRSCHAGQNWRWDGVMFRVLAPADDGQLAGRVHAGNARSCVVQITGSGGGLLLTGDVGRAQELALAGALRAQPAMLLQVPHHGSRSASGPALLDALRPGLAWVSAGWRNPFGHPHPSVIARYRQRGIQVWNTAETGALQFDVPPEGGLRPPLSWRQRQRRYWRE</sequence>
<evidence type="ECO:0000256" key="6">
    <source>
        <dbReference type="SAM" id="Phobius"/>
    </source>
</evidence>
<feature type="transmembrane region" description="Helical" evidence="6">
    <location>
        <begin position="344"/>
        <end position="362"/>
    </location>
</feature>
<dbReference type="GO" id="GO:0030420">
    <property type="term" value="P:establishment of competence for transformation"/>
    <property type="evidence" value="ECO:0007669"/>
    <property type="project" value="InterPro"/>
</dbReference>
<feature type="transmembrane region" description="Helical" evidence="6">
    <location>
        <begin position="468"/>
        <end position="486"/>
    </location>
</feature>
<dbReference type="AlphaFoldDB" id="H8KY71"/>
<dbReference type="InterPro" id="IPR025405">
    <property type="entry name" value="DUF4131"/>
</dbReference>
<dbReference type="eggNOG" id="COG0658">
    <property type="taxonomic scope" value="Bacteria"/>
</dbReference>
<feature type="transmembrane region" description="Helical" evidence="6">
    <location>
        <begin position="382"/>
        <end position="402"/>
    </location>
</feature>
<feature type="transmembrane region" description="Helical" evidence="6">
    <location>
        <begin position="437"/>
        <end position="456"/>
    </location>
</feature>
<dbReference type="SMART" id="SM00849">
    <property type="entry name" value="Lactamase_B"/>
    <property type="match status" value="1"/>
</dbReference>
<comment type="subcellular location">
    <subcellularLocation>
        <location evidence="1">Cell membrane</location>
        <topology evidence="1">Multi-pass membrane protein</topology>
    </subcellularLocation>
</comment>
<feature type="transmembrane region" description="Helical" evidence="6">
    <location>
        <begin position="321"/>
        <end position="338"/>
    </location>
</feature>